<protein>
    <submittedName>
        <fullName evidence="3">Uncharacterized protein</fullName>
    </submittedName>
</protein>
<dbReference type="EMBL" id="JANCYU010000065">
    <property type="protein sequence ID" value="KAK4528504.1"/>
    <property type="molecule type" value="Genomic_DNA"/>
</dbReference>
<sequence>MEQEFTSHKINRVGGTSWKQRVYFVFSIVVLWLFLLGWPILVLVWSAILVGRQHVYCDENLADLVMVSAGLWLLLGFYSLVLFFFMWLWGDIPHPSVVSSIGFLLLLCNFGYWIYLQVRCFESAGPKAVCPRDCSCSGYPTQTACCDPVVYGLTLAMIVIMYICALLLFCYPCWVSLVWSRRARRGLGKLGQWIGTASDFVVHRRNLQGWNRWTPHGRHYPPLLLLQSSTTTDDNPMDNNNYNYTRDDDMYGRG</sequence>
<evidence type="ECO:0000313" key="3">
    <source>
        <dbReference type="EMBL" id="KAK4528504.1"/>
    </source>
</evidence>
<keyword evidence="2" id="KW-0472">Membrane</keyword>
<name>A0AAV9IML9_9RHOD</name>
<evidence type="ECO:0000256" key="1">
    <source>
        <dbReference type="SAM" id="MobiDB-lite"/>
    </source>
</evidence>
<organism evidence="3 4">
    <name type="scientific">Galdieria yellowstonensis</name>
    <dbReference type="NCBI Taxonomy" id="3028027"/>
    <lineage>
        <taxon>Eukaryota</taxon>
        <taxon>Rhodophyta</taxon>
        <taxon>Bangiophyceae</taxon>
        <taxon>Galdieriales</taxon>
        <taxon>Galdieriaceae</taxon>
        <taxon>Galdieria</taxon>
    </lineage>
</organism>
<keyword evidence="2" id="KW-1133">Transmembrane helix</keyword>
<proteinExistence type="predicted"/>
<feature type="transmembrane region" description="Helical" evidence="2">
    <location>
        <begin position="149"/>
        <end position="179"/>
    </location>
</feature>
<evidence type="ECO:0000256" key="2">
    <source>
        <dbReference type="SAM" id="Phobius"/>
    </source>
</evidence>
<comment type="caution">
    <text evidence="3">The sequence shown here is derived from an EMBL/GenBank/DDBJ whole genome shotgun (WGS) entry which is preliminary data.</text>
</comment>
<feature type="transmembrane region" description="Helical" evidence="2">
    <location>
        <begin position="69"/>
        <end position="89"/>
    </location>
</feature>
<dbReference type="AlphaFoldDB" id="A0AAV9IML9"/>
<dbReference type="Proteomes" id="UP001300502">
    <property type="component" value="Unassembled WGS sequence"/>
</dbReference>
<gene>
    <name evidence="3" type="ORF">GAYE_SCF59G6448</name>
</gene>
<evidence type="ECO:0000313" key="4">
    <source>
        <dbReference type="Proteomes" id="UP001300502"/>
    </source>
</evidence>
<keyword evidence="2" id="KW-0812">Transmembrane</keyword>
<feature type="compositionally biased region" description="Basic and acidic residues" evidence="1">
    <location>
        <begin position="245"/>
        <end position="254"/>
    </location>
</feature>
<feature type="compositionally biased region" description="Low complexity" evidence="1">
    <location>
        <begin position="229"/>
        <end position="244"/>
    </location>
</feature>
<feature type="transmembrane region" description="Helical" evidence="2">
    <location>
        <begin position="96"/>
        <end position="115"/>
    </location>
</feature>
<reference evidence="3 4" key="1">
    <citation type="submission" date="2022-07" db="EMBL/GenBank/DDBJ databases">
        <title>Genome-wide signatures of adaptation to extreme environments.</title>
        <authorList>
            <person name="Cho C.H."/>
            <person name="Yoon H.S."/>
        </authorList>
    </citation>
    <scope>NUCLEOTIDE SEQUENCE [LARGE SCALE GENOMIC DNA]</scope>
    <source>
        <strain evidence="3 4">108.79 E11</strain>
    </source>
</reference>
<accession>A0AAV9IML9</accession>
<feature type="transmembrane region" description="Helical" evidence="2">
    <location>
        <begin position="21"/>
        <end position="49"/>
    </location>
</feature>
<keyword evidence="4" id="KW-1185">Reference proteome</keyword>
<feature type="region of interest" description="Disordered" evidence="1">
    <location>
        <begin position="229"/>
        <end position="254"/>
    </location>
</feature>